<evidence type="ECO:0000313" key="4">
    <source>
        <dbReference type="EMBL" id="KAF4615760.1"/>
    </source>
</evidence>
<dbReference type="EMBL" id="JAACJL010000033">
    <property type="protein sequence ID" value="KAF4615760.1"/>
    <property type="molecule type" value="Genomic_DNA"/>
</dbReference>
<keyword evidence="5" id="KW-1185">Reference proteome</keyword>
<dbReference type="PANTHER" id="PTHR43798">
    <property type="entry name" value="MONOACYLGLYCEROL LIPASE"/>
    <property type="match status" value="1"/>
</dbReference>
<dbReference type="GO" id="GO:0008233">
    <property type="term" value="F:peptidase activity"/>
    <property type="evidence" value="ECO:0007669"/>
    <property type="project" value="InterPro"/>
</dbReference>
<dbReference type="InterPro" id="IPR005945">
    <property type="entry name" value="Pro_imino_pep"/>
</dbReference>
<evidence type="ECO:0000313" key="5">
    <source>
        <dbReference type="Proteomes" id="UP000521872"/>
    </source>
</evidence>
<sequence length="295" mass="34371">MSWKPDEQGEIPFTVDGTVYSTWYTVFGDLKHRKNPPLVVLHGGPGLSHDYLLPLSDLSSSRPVIFYDQLGNARSTHVHDKPQQFWTIDLFIDELVNLLRHFNIEDEFDLLGHSWGGMLALEYEIRRHPKGFRRLVLTNSLASMEMWDRSNAELAKSFPEWVQEGLAIGMKDLKKFGPAAKEFRKKHGCRLNTFPEEYVRSLDYIFGPERSDPTVTVAMFSTGLKQWNIIEKIPQVTIPVLLINGRYDVSQDFVNQPIFHGLSKVKWTTFEESSHTPFWEERDKYMQRLDEFLNY</sequence>
<dbReference type="InterPro" id="IPR029058">
    <property type="entry name" value="AB_hydrolase_fold"/>
</dbReference>
<dbReference type="SUPFAM" id="SSF53474">
    <property type="entry name" value="alpha/beta-Hydrolases"/>
    <property type="match status" value="1"/>
</dbReference>
<evidence type="ECO:0000259" key="3">
    <source>
        <dbReference type="Pfam" id="PF00561"/>
    </source>
</evidence>
<dbReference type="Proteomes" id="UP000521872">
    <property type="component" value="Unassembled WGS sequence"/>
</dbReference>
<evidence type="ECO:0000256" key="2">
    <source>
        <dbReference type="ARBA" id="ARBA00022801"/>
    </source>
</evidence>
<dbReference type="PIRSF" id="PIRSF005539">
    <property type="entry name" value="Pept_S33_TRI_F1"/>
    <property type="match status" value="1"/>
</dbReference>
<dbReference type="InterPro" id="IPR050266">
    <property type="entry name" value="AB_hydrolase_sf"/>
</dbReference>
<reference evidence="4 5" key="1">
    <citation type="submission" date="2019-12" db="EMBL/GenBank/DDBJ databases">
        <authorList>
            <person name="Floudas D."/>
            <person name="Bentzer J."/>
            <person name="Ahren D."/>
            <person name="Johansson T."/>
            <person name="Persson P."/>
            <person name="Tunlid A."/>
        </authorList>
    </citation>
    <scope>NUCLEOTIDE SEQUENCE [LARGE SCALE GENOMIC DNA]</scope>
    <source>
        <strain evidence="4 5">CBS 102.39</strain>
    </source>
</reference>
<name>A0A8H4QS70_9AGAR</name>
<comment type="caution">
    <text evidence="4">The sequence shown here is derived from an EMBL/GenBank/DDBJ whole genome shotgun (WGS) entry which is preliminary data.</text>
</comment>
<comment type="similarity">
    <text evidence="1">Belongs to the peptidase S33 family.</text>
</comment>
<gene>
    <name evidence="4" type="ORF">D9613_012367</name>
</gene>
<dbReference type="PANTHER" id="PTHR43798:SF33">
    <property type="entry name" value="HYDROLASE, PUTATIVE (AFU_ORTHOLOGUE AFUA_2G14860)-RELATED"/>
    <property type="match status" value="1"/>
</dbReference>
<feature type="domain" description="AB hydrolase-1" evidence="3">
    <location>
        <begin position="36"/>
        <end position="164"/>
    </location>
</feature>
<protein>
    <recommendedName>
        <fullName evidence="3">AB hydrolase-1 domain-containing protein</fullName>
    </recommendedName>
</protein>
<dbReference type="GO" id="GO:0006508">
    <property type="term" value="P:proteolysis"/>
    <property type="evidence" value="ECO:0007669"/>
    <property type="project" value="InterPro"/>
</dbReference>
<dbReference type="Gene3D" id="3.40.50.1820">
    <property type="entry name" value="alpha/beta hydrolase"/>
    <property type="match status" value="1"/>
</dbReference>
<dbReference type="AlphaFoldDB" id="A0A8H4QS70"/>
<accession>A0A8H4QS70</accession>
<dbReference type="Pfam" id="PF00561">
    <property type="entry name" value="Abhydrolase_1"/>
    <property type="match status" value="1"/>
</dbReference>
<organism evidence="4 5">
    <name type="scientific">Agrocybe pediades</name>
    <dbReference type="NCBI Taxonomy" id="84607"/>
    <lineage>
        <taxon>Eukaryota</taxon>
        <taxon>Fungi</taxon>
        <taxon>Dikarya</taxon>
        <taxon>Basidiomycota</taxon>
        <taxon>Agaricomycotina</taxon>
        <taxon>Agaricomycetes</taxon>
        <taxon>Agaricomycetidae</taxon>
        <taxon>Agaricales</taxon>
        <taxon>Agaricineae</taxon>
        <taxon>Strophariaceae</taxon>
        <taxon>Agrocybe</taxon>
    </lineage>
</organism>
<dbReference type="InterPro" id="IPR000073">
    <property type="entry name" value="AB_hydrolase_1"/>
</dbReference>
<evidence type="ECO:0000256" key="1">
    <source>
        <dbReference type="ARBA" id="ARBA00010088"/>
    </source>
</evidence>
<proteinExistence type="inferred from homology"/>
<dbReference type="GO" id="GO:0016020">
    <property type="term" value="C:membrane"/>
    <property type="evidence" value="ECO:0007669"/>
    <property type="project" value="TreeGrafter"/>
</dbReference>
<dbReference type="PRINTS" id="PR00793">
    <property type="entry name" value="PROAMNOPTASE"/>
</dbReference>
<dbReference type="InterPro" id="IPR002410">
    <property type="entry name" value="Peptidase_S33"/>
</dbReference>
<keyword evidence="2" id="KW-0378">Hydrolase</keyword>